<proteinExistence type="predicted"/>
<dbReference type="InterPro" id="IPR011598">
    <property type="entry name" value="bHLH_dom"/>
</dbReference>
<dbReference type="Gene3D" id="4.10.280.10">
    <property type="entry name" value="Helix-loop-helix DNA-binding domain"/>
    <property type="match status" value="1"/>
</dbReference>
<dbReference type="PANTHER" id="PTHR23349:SF108">
    <property type="entry name" value="BHLH DOMAIN-CONTAINING PROTEIN"/>
    <property type="match status" value="1"/>
</dbReference>
<dbReference type="EMBL" id="JAUCMV010000004">
    <property type="protein sequence ID" value="KAK0403607.1"/>
    <property type="molecule type" value="Genomic_DNA"/>
</dbReference>
<dbReference type="Pfam" id="PF00010">
    <property type="entry name" value="HLH"/>
    <property type="match status" value="1"/>
</dbReference>
<dbReference type="GO" id="GO:0000977">
    <property type="term" value="F:RNA polymerase II transcription regulatory region sequence-specific DNA binding"/>
    <property type="evidence" value="ECO:0007669"/>
    <property type="project" value="TreeGrafter"/>
</dbReference>
<gene>
    <name evidence="4" type="ORF">QR680_017026</name>
</gene>
<evidence type="ECO:0000256" key="2">
    <source>
        <dbReference type="SAM" id="MobiDB-lite"/>
    </source>
</evidence>
<dbReference type="SMART" id="SM00353">
    <property type="entry name" value="HLH"/>
    <property type="match status" value="1"/>
</dbReference>
<dbReference type="SUPFAM" id="SSF47459">
    <property type="entry name" value="HLH, helix-loop-helix DNA-binding domain"/>
    <property type="match status" value="1"/>
</dbReference>
<dbReference type="InterPro" id="IPR036638">
    <property type="entry name" value="HLH_DNA-bd_sf"/>
</dbReference>
<feature type="region of interest" description="Disordered" evidence="2">
    <location>
        <begin position="1"/>
        <end position="28"/>
    </location>
</feature>
<organism evidence="4 5">
    <name type="scientific">Steinernema hermaphroditum</name>
    <dbReference type="NCBI Taxonomy" id="289476"/>
    <lineage>
        <taxon>Eukaryota</taxon>
        <taxon>Metazoa</taxon>
        <taxon>Ecdysozoa</taxon>
        <taxon>Nematoda</taxon>
        <taxon>Chromadorea</taxon>
        <taxon>Rhabditida</taxon>
        <taxon>Tylenchina</taxon>
        <taxon>Panagrolaimomorpha</taxon>
        <taxon>Strongyloidoidea</taxon>
        <taxon>Steinernematidae</taxon>
        <taxon>Steinernema</taxon>
    </lineage>
</organism>
<evidence type="ECO:0000313" key="5">
    <source>
        <dbReference type="Proteomes" id="UP001175271"/>
    </source>
</evidence>
<dbReference type="GO" id="GO:0000981">
    <property type="term" value="F:DNA-binding transcription factor activity, RNA polymerase II-specific"/>
    <property type="evidence" value="ECO:0007669"/>
    <property type="project" value="TreeGrafter"/>
</dbReference>
<accession>A0AA39LN96</accession>
<name>A0AA39LN96_9BILA</name>
<comment type="caution">
    <text evidence="4">The sequence shown here is derived from an EMBL/GenBank/DDBJ whole genome shotgun (WGS) entry which is preliminary data.</text>
</comment>
<evidence type="ECO:0000256" key="1">
    <source>
        <dbReference type="ARBA" id="ARBA00023125"/>
    </source>
</evidence>
<dbReference type="PROSITE" id="PS50888">
    <property type="entry name" value="BHLH"/>
    <property type="match status" value="1"/>
</dbReference>
<dbReference type="GO" id="GO:0032502">
    <property type="term" value="P:developmental process"/>
    <property type="evidence" value="ECO:0007669"/>
    <property type="project" value="TreeGrafter"/>
</dbReference>
<dbReference type="InterPro" id="IPR050283">
    <property type="entry name" value="E-box_TF_Regulators"/>
</dbReference>
<reference evidence="4" key="1">
    <citation type="submission" date="2023-06" db="EMBL/GenBank/DDBJ databases">
        <title>Genomic analysis of the entomopathogenic nematode Steinernema hermaphroditum.</title>
        <authorList>
            <person name="Schwarz E.M."/>
            <person name="Heppert J.K."/>
            <person name="Baniya A."/>
            <person name="Schwartz H.T."/>
            <person name="Tan C.-H."/>
            <person name="Antoshechkin I."/>
            <person name="Sternberg P.W."/>
            <person name="Goodrich-Blair H."/>
            <person name="Dillman A.R."/>
        </authorList>
    </citation>
    <scope>NUCLEOTIDE SEQUENCE</scope>
    <source>
        <strain evidence="4">PS9179</strain>
        <tissue evidence="4">Whole animal</tissue>
    </source>
</reference>
<feature type="domain" description="BHLH" evidence="3">
    <location>
        <begin position="19"/>
        <end position="72"/>
    </location>
</feature>
<sequence>MSVGRRRTPSSRSVTRKATDYKMKNERERQRIRQVNEAFDELRHRVPVYKATSKRVSKLRILEGAIEYIRALSKHLETIKESKPPKKTKGHK</sequence>
<keyword evidence="5" id="KW-1185">Reference proteome</keyword>
<dbReference type="AlphaFoldDB" id="A0AA39LN96"/>
<dbReference type="GO" id="GO:0046983">
    <property type="term" value="F:protein dimerization activity"/>
    <property type="evidence" value="ECO:0007669"/>
    <property type="project" value="InterPro"/>
</dbReference>
<dbReference type="Proteomes" id="UP001175271">
    <property type="component" value="Unassembled WGS sequence"/>
</dbReference>
<keyword evidence="1" id="KW-0238">DNA-binding</keyword>
<protein>
    <recommendedName>
        <fullName evidence="3">BHLH domain-containing protein</fullName>
    </recommendedName>
</protein>
<feature type="compositionally biased region" description="Basic and acidic residues" evidence="2">
    <location>
        <begin position="17"/>
        <end position="28"/>
    </location>
</feature>
<evidence type="ECO:0000259" key="3">
    <source>
        <dbReference type="PROSITE" id="PS50888"/>
    </source>
</evidence>
<evidence type="ECO:0000313" key="4">
    <source>
        <dbReference type="EMBL" id="KAK0403607.1"/>
    </source>
</evidence>
<dbReference type="PANTHER" id="PTHR23349">
    <property type="entry name" value="BASIC HELIX-LOOP-HELIX TRANSCRIPTION FACTOR, TWIST"/>
    <property type="match status" value="1"/>
</dbReference>